<dbReference type="AlphaFoldDB" id="A0A914HJ86"/>
<protein>
    <submittedName>
        <fullName evidence="3">Uncharacterized protein</fullName>
    </submittedName>
</protein>
<evidence type="ECO:0000256" key="1">
    <source>
        <dbReference type="SAM" id="Phobius"/>
    </source>
</evidence>
<feature type="transmembrane region" description="Helical" evidence="1">
    <location>
        <begin position="326"/>
        <end position="343"/>
    </location>
</feature>
<dbReference type="WBParaSite" id="Gr19_v10_g1818.t1">
    <property type="protein sequence ID" value="Gr19_v10_g1818.t1"/>
    <property type="gene ID" value="Gr19_v10_g1818"/>
</dbReference>
<feature type="transmembrane region" description="Helical" evidence="1">
    <location>
        <begin position="229"/>
        <end position="249"/>
    </location>
</feature>
<reference evidence="3" key="1">
    <citation type="submission" date="2022-11" db="UniProtKB">
        <authorList>
            <consortium name="WormBaseParasite"/>
        </authorList>
    </citation>
    <scope>IDENTIFICATION</scope>
</reference>
<keyword evidence="1" id="KW-0472">Membrane</keyword>
<feature type="transmembrane region" description="Helical" evidence="1">
    <location>
        <begin position="163"/>
        <end position="190"/>
    </location>
</feature>
<keyword evidence="1" id="KW-1133">Transmembrane helix</keyword>
<feature type="transmembrane region" description="Helical" evidence="1">
    <location>
        <begin position="293"/>
        <end position="314"/>
    </location>
</feature>
<keyword evidence="2" id="KW-1185">Reference proteome</keyword>
<feature type="transmembrane region" description="Helical" evidence="1">
    <location>
        <begin position="130"/>
        <end position="151"/>
    </location>
</feature>
<feature type="transmembrane region" description="Helical" evidence="1">
    <location>
        <begin position="60"/>
        <end position="79"/>
    </location>
</feature>
<accession>A0A914HJ86</accession>
<organism evidence="2 3">
    <name type="scientific">Globodera rostochiensis</name>
    <name type="common">Golden nematode worm</name>
    <name type="synonym">Heterodera rostochiensis</name>
    <dbReference type="NCBI Taxonomy" id="31243"/>
    <lineage>
        <taxon>Eukaryota</taxon>
        <taxon>Metazoa</taxon>
        <taxon>Ecdysozoa</taxon>
        <taxon>Nematoda</taxon>
        <taxon>Chromadorea</taxon>
        <taxon>Rhabditida</taxon>
        <taxon>Tylenchina</taxon>
        <taxon>Tylenchomorpha</taxon>
        <taxon>Tylenchoidea</taxon>
        <taxon>Heteroderidae</taxon>
        <taxon>Heteroderinae</taxon>
        <taxon>Globodera</taxon>
    </lineage>
</organism>
<proteinExistence type="predicted"/>
<feature type="transmembrane region" description="Helical" evidence="1">
    <location>
        <begin position="261"/>
        <end position="281"/>
    </location>
</feature>
<dbReference type="Proteomes" id="UP000887572">
    <property type="component" value="Unplaced"/>
</dbReference>
<evidence type="ECO:0000313" key="2">
    <source>
        <dbReference type="Proteomes" id="UP000887572"/>
    </source>
</evidence>
<sequence>MHHTWISKQGTKATAATGIRLVPLIVLFLPRCASAREAHKYCLKTRALSANKKEMLRSPVPLLVLFAIVVHIGRSLPYAKDGSLSSMTVNPPKALPNETTFSPEEIPGPTNFVPNDIFAWTKCGCANDSSIWTIIGATAFLFFSLLGALCVESNEKPGLNYGYAALMLFGYVGIFALIGVVDGIFALFGVVIRQSIWSTIGGFVILAFIIALSVIFWRRKELLLPNAAIAFLHILSGYVALLFVGIASYHGAACFNGHDRFILGGAFVCFAGMVVFSAAIAEIPQSFNIRKHLLPGLLGFVMIYGYVLIVYLGAVGNLSLVGIDGLYAAVLSVIFVLFCFVISSRK</sequence>
<name>A0A914HJ86_GLORO</name>
<feature type="transmembrane region" description="Helical" evidence="1">
    <location>
        <begin position="196"/>
        <end position="217"/>
    </location>
</feature>
<evidence type="ECO:0000313" key="3">
    <source>
        <dbReference type="WBParaSite" id="Gr19_v10_g1818.t1"/>
    </source>
</evidence>
<keyword evidence="1" id="KW-0812">Transmembrane</keyword>